<dbReference type="Pfam" id="PF07804">
    <property type="entry name" value="HipA_C"/>
    <property type="match status" value="1"/>
</dbReference>
<organism evidence="5 6">
    <name type="scientific">Colwellia marinimaniae</name>
    <dbReference type="NCBI Taxonomy" id="1513592"/>
    <lineage>
        <taxon>Bacteria</taxon>
        <taxon>Pseudomonadati</taxon>
        <taxon>Pseudomonadota</taxon>
        <taxon>Gammaproteobacteria</taxon>
        <taxon>Alteromonadales</taxon>
        <taxon>Colwelliaceae</taxon>
        <taxon>Colwellia</taxon>
    </lineage>
</organism>
<reference evidence="5 6" key="1">
    <citation type="submission" date="2017-06" db="EMBL/GenBank/DDBJ databases">
        <title>Whole Genome Sequences of Colwellia marinimaniae MTCD1.</title>
        <authorList>
            <person name="Kusumoto H."/>
            <person name="Inoue M."/>
            <person name="Tanikawa K."/>
            <person name="Maeji H."/>
            <person name="Cameron J.H."/>
            <person name="Bartlett D.H."/>
        </authorList>
    </citation>
    <scope>NUCLEOTIDE SEQUENCE [LARGE SCALE GENOMIC DNA]</scope>
    <source>
        <strain evidence="5 6">MTCD1</strain>
    </source>
</reference>
<feature type="domain" description="HipA-like C-terminal" evidence="4">
    <location>
        <begin position="56"/>
        <end position="269"/>
    </location>
</feature>
<evidence type="ECO:0000313" key="5">
    <source>
        <dbReference type="EMBL" id="GAW95551.1"/>
    </source>
</evidence>
<evidence type="ECO:0000256" key="3">
    <source>
        <dbReference type="ARBA" id="ARBA00022777"/>
    </source>
</evidence>
<evidence type="ECO:0000256" key="2">
    <source>
        <dbReference type="ARBA" id="ARBA00022679"/>
    </source>
</evidence>
<dbReference type="PANTHER" id="PTHR37419">
    <property type="entry name" value="SERINE/THREONINE-PROTEIN KINASE TOXIN HIPA"/>
    <property type="match status" value="1"/>
</dbReference>
<protein>
    <submittedName>
        <fullName evidence="5">Toxin-antitoxin system toxin HipA family protein</fullName>
    </submittedName>
</protein>
<dbReference type="Proteomes" id="UP000197068">
    <property type="component" value="Unassembled WGS sequence"/>
</dbReference>
<comment type="caution">
    <text evidence="5">The sequence shown here is derived from an EMBL/GenBank/DDBJ whole genome shotgun (WGS) entry which is preliminary data.</text>
</comment>
<dbReference type="InterPro" id="IPR012893">
    <property type="entry name" value="HipA-like_C"/>
</dbReference>
<proteinExistence type="inferred from homology"/>
<evidence type="ECO:0000259" key="4">
    <source>
        <dbReference type="Pfam" id="PF07804"/>
    </source>
</evidence>
<keyword evidence="6" id="KW-1185">Reference proteome</keyword>
<gene>
    <name evidence="5" type="ORF">MTCD1_01154</name>
</gene>
<dbReference type="RefSeq" id="WP_057183412.1">
    <property type="nucleotide sequence ID" value="NZ_BDQM01000006.1"/>
</dbReference>
<accession>A0ABQ0MT50</accession>
<evidence type="ECO:0000313" key="6">
    <source>
        <dbReference type="Proteomes" id="UP000197068"/>
    </source>
</evidence>
<dbReference type="InterPro" id="IPR052028">
    <property type="entry name" value="HipA_Ser/Thr_kinase"/>
</dbReference>
<comment type="similarity">
    <text evidence="1">Belongs to the HipA Ser/Thr kinase family.</text>
</comment>
<dbReference type="PANTHER" id="PTHR37419:SF6">
    <property type="entry name" value="KINASE HI_0665-RELATED"/>
    <property type="match status" value="1"/>
</dbReference>
<name>A0ABQ0MT50_9GAMM</name>
<keyword evidence="3" id="KW-0418">Kinase</keyword>
<sequence>MNLGCKGSLKLTLEKNLQQGFSTAHLKSMYGLTKPVTVKGTSESFNDMVIDHTQGMSISGVQRKMFMTLEKGILVPSNQGEYIVKPTPKDFSQLSENEHAIMKIAARLGFKVAKCSIAPFEDGELVYVTKRFDLTSKKGVKIFVEDGASICDVHPMNKGSDALSYERCIKTMVDACGGAIALSVYATRLVLFSYIVGNNDLHLKNFSLQRKPTSKSPMMDGFTPLYDVLSVAPYPKYDTEYLSLSLLESETDGVFSSRYEIYSDYTKHDFILLLTSLGVDSIIAEQVILDFVARIRKVSPNVLTLSSLSGDMQDTIMNRIIERCKVMERKIIE</sequence>
<keyword evidence="2" id="KW-0808">Transferase</keyword>
<evidence type="ECO:0000256" key="1">
    <source>
        <dbReference type="ARBA" id="ARBA00010164"/>
    </source>
</evidence>
<dbReference type="EMBL" id="BDQM01000006">
    <property type="protein sequence ID" value="GAW95551.1"/>
    <property type="molecule type" value="Genomic_DNA"/>
</dbReference>